<dbReference type="PANTHER" id="PTHR37984:SF5">
    <property type="entry name" value="PROTEIN NYNRIN-LIKE"/>
    <property type="match status" value="1"/>
</dbReference>
<reference evidence="6 7" key="1">
    <citation type="journal article" date="2019" name="Gigascience">
        <title>Whole-genome sequence of the oriental lung fluke Paragonimus westermani.</title>
        <authorList>
            <person name="Oey H."/>
            <person name="Zakrzewski M."/>
            <person name="Narain K."/>
            <person name="Devi K.R."/>
            <person name="Agatsuma T."/>
            <person name="Nawaratna S."/>
            <person name="Gobert G.N."/>
            <person name="Jones M.K."/>
            <person name="Ragan M.A."/>
            <person name="McManus D.P."/>
            <person name="Krause L."/>
        </authorList>
    </citation>
    <scope>NUCLEOTIDE SEQUENCE [LARGE SCALE GENOMIC DNA]</scope>
    <source>
        <strain evidence="6 7">IND2009</strain>
    </source>
</reference>
<keyword evidence="7" id="KW-1185">Reference proteome</keyword>
<organism evidence="6 7">
    <name type="scientific">Paragonimus westermani</name>
    <dbReference type="NCBI Taxonomy" id="34504"/>
    <lineage>
        <taxon>Eukaryota</taxon>
        <taxon>Metazoa</taxon>
        <taxon>Spiralia</taxon>
        <taxon>Lophotrochozoa</taxon>
        <taxon>Platyhelminthes</taxon>
        <taxon>Trematoda</taxon>
        <taxon>Digenea</taxon>
        <taxon>Plagiorchiida</taxon>
        <taxon>Troglotremata</taxon>
        <taxon>Troglotrematidae</taxon>
        <taxon>Paragonimus</taxon>
    </lineage>
</organism>
<keyword evidence="4" id="KW-0378">Hydrolase</keyword>
<evidence type="ECO:0000256" key="3">
    <source>
        <dbReference type="ARBA" id="ARBA00022722"/>
    </source>
</evidence>
<dbReference type="PANTHER" id="PTHR37984">
    <property type="entry name" value="PROTEIN CBG26694"/>
    <property type="match status" value="1"/>
</dbReference>
<name>A0A5J4NQ37_9TREM</name>
<dbReference type="InterPro" id="IPR021109">
    <property type="entry name" value="Peptidase_aspartic_dom_sf"/>
</dbReference>
<keyword evidence="1" id="KW-0808">Transferase</keyword>
<keyword evidence="3" id="KW-0540">Nuclease</keyword>
<evidence type="ECO:0000313" key="6">
    <source>
        <dbReference type="EMBL" id="KAA3677574.1"/>
    </source>
</evidence>
<accession>A0A5J4NQ37</accession>
<evidence type="ECO:0000259" key="5">
    <source>
        <dbReference type="PROSITE" id="PS50878"/>
    </source>
</evidence>
<gene>
    <name evidence="6" type="ORF">DEA37_0010992</name>
</gene>
<comment type="caution">
    <text evidence="6">The sequence shown here is derived from an EMBL/GenBank/DDBJ whole genome shotgun (WGS) entry which is preliminary data.</text>
</comment>
<sequence length="791" mass="88157">MTDDQFKTLIIVCGLQSPAKADIRTLILDKMEYEPKMTLQTIITEYQRLINLEHDAMMIRQSAKPPTSLTIQSIHAGHPHPGGSRPFNHYRPSKPSTPCLQCDGWQYVRSCPFHKHKCQKCNHRSHKEDHCRANKQLISQPRSMSSGRRFQNSARQSYSIFATFLVDYAYRLKYITLTLNGTTVWLQVDTASDITIILRSTWNPVCRPAVRPTTHNARNASGGALRLSGELACEISFGDFHLKGSCYLTEQPELDLLGLDWIDVMNLLETPISRWGNGDSIDVSPVVSLHTASPPGIIDHLYRKHTAVFQGGLGRCTKTNAVLHLLPNARPVFRPKRPVPYAALPLVDKELDRLQEAGVLKPVNYSTWAAPIVAVKKLNGAVRICDDFSTGLNASLDMHQHPLPLPDDLFAKMNGGKLFAKLELKDAYLQVEVAEASKELLTINTHRGLLQYQRLPFGVKAAPAVFQQITDTMLTDIPVAAAYLDDIVVTGVDEAELTERLDLVFGRIADYGFRIRQENRKKSIGQADALSRLIGSQTPDPEEALIAAVSFEAEVNQVFSEAIRTLPVTAELVVGAALRNQILQSVISHNQNRWPDGGLTGDLEQFFRRRSAILTLNGCVLFGERVVIPTELQPRVIRQLHVGHPGILLVASFSGIVQKQHGHKPDHIQKVCDQSGDQLKSGPNGEPNGTAVRIANKKGFVIKRAFSPNKQACLSNASRSLYKTIALKKNLIATERVQRVFTKMVNGLRHLSYKSRYETLGLFPLEFQRLRGELIFTFSLAQAFCSNSSLQ</sequence>
<dbReference type="EMBL" id="QNGE01001441">
    <property type="protein sequence ID" value="KAA3677574.1"/>
    <property type="molecule type" value="Genomic_DNA"/>
</dbReference>
<keyword evidence="2" id="KW-0548">Nucleotidyltransferase</keyword>
<dbReference type="Gene3D" id="3.30.70.270">
    <property type="match status" value="1"/>
</dbReference>
<dbReference type="SUPFAM" id="SSF50630">
    <property type="entry name" value="Acid proteases"/>
    <property type="match status" value="1"/>
</dbReference>
<dbReference type="InterPro" id="IPR000477">
    <property type="entry name" value="RT_dom"/>
</dbReference>
<dbReference type="GO" id="GO:0016779">
    <property type="term" value="F:nucleotidyltransferase activity"/>
    <property type="evidence" value="ECO:0007669"/>
    <property type="project" value="UniProtKB-KW"/>
</dbReference>
<dbReference type="SUPFAM" id="SSF56672">
    <property type="entry name" value="DNA/RNA polymerases"/>
    <property type="match status" value="1"/>
</dbReference>
<dbReference type="InterPro" id="IPR050951">
    <property type="entry name" value="Retrovirus_Pol_polyprotein"/>
</dbReference>
<proteinExistence type="predicted"/>
<dbReference type="InterPro" id="IPR043502">
    <property type="entry name" value="DNA/RNA_pol_sf"/>
</dbReference>
<dbReference type="PROSITE" id="PS50878">
    <property type="entry name" value="RT_POL"/>
    <property type="match status" value="1"/>
</dbReference>
<dbReference type="CDD" id="cd01647">
    <property type="entry name" value="RT_LTR"/>
    <property type="match status" value="1"/>
</dbReference>
<dbReference type="Proteomes" id="UP000324629">
    <property type="component" value="Unassembled WGS sequence"/>
</dbReference>
<dbReference type="InterPro" id="IPR043128">
    <property type="entry name" value="Rev_trsase/Diguanyl_cyclase"/>
</dbReference>
<dbReference type="AlphaFoldDB" id="A0A5J4NQ37"/>
<dbReference type="GO" id="GO:0004519">
    <property type="term" value="F:endonuclease activity"/>
    <property type="evidence" value="ECO:0007669"/>
    <property type="project" value="UniProtKB-KW"/>
</dbReference>
<evidence type="ECO:0000313" key="7">
    <source>
        <dbReference type="Proteomes" id="UP000324629"/>
    </source>
</evidence>
<dbReference type="Gene3D" id="2.40.70.10">
    <property type="entry name" value="Acid Proteases"/>
    <property type="match status" value="1"/>
</dbReference>
<dbReference type="Pfam" id="PF00078">
    <property type="entry name" value="RVT_1"/>
    <property type="match status" value="1"/>
</dbReference>
<evidence type="ECO:0000256" key="4">
    <source>
        <dbReference type="ARBA" id="ARBA00022759"/>
    </source>
</evidence>
<protein>
    <recommendedName>
        <fullName evidence="5">Reverse transcriptase domain-containing protein</fullName>
    </recommendedName>
</protein>
<feature type="domain" description="Reverse transcriptase" evidence="5">
    <location>
        <begin position="356"/>
        <end position="538"/>
    </location>
</feature>
<keyword evidence="4" id="KW-0255">Endonuclease</keyword>
<dbReference type="Gene3D" id="3.10.10.10">
    <property type="entry name" value="HIV Type 1 Reverse Transcriptase, subunit A, domain 1"/>
    <property type="match status" value="1"/>
</dbReference>
<evidence type="ECO:0000256" key="2">
    <source>
        <dbReference type="ARBA" id="ARBA00022695"/>
    </source>
</evidence>
<evidence type="ECO:0000256" key="1">
    <source>
        <dbReference type="ARBA" id="ARBA00022679"/>
    </source>
</evidence>